<evidence type="ECO:0000256" key="1">
    <source>
        <dbReference type="ARBA" id="ARBA00004141"/>
    </source>
</evidence>
<feature type="transmembrane region" description="Helical" evidence="5">
    <location>
        <begin position="63"/>
        <end position="86"/>
    </location>
</feature>
<protein>
    <submittedName>
        <fullName evidence="6">Sulfate transporter family protein</fullName>
    </submittedName>
</protein>
<dbReference type="Pfam" id="PF07264">
    <property type="entry name" value="EI24"/>
    <property type="match status" value="1"/>
</dbReference>
<feature type="transmembrane region" description="Helical" evidence="5">
    <location>
        <begin position="20"/>
        <end position="43"/>
    </location>
</feature>
<evidence type="ECO:0000256" key="4">
    <source>
        <dbReference type="ARBA" id="ARBA00023136"/>
    </source>
</evidence>
<keyword evidence="7" id="KW-1185">Reference proteome</keyword>
<evidence type="ECO:0000313" key="7">
    <source>
        <dbReference type="Proteomes" id="UP000631694"/>
    </source>
</evidence>
<evidence type="ECO:0000256" key="5">
    <source>
        <dbReference type="SAM" id="Phobius"/>
    </source>
</evidence>
<organism evidence="6 7">
    <name type="scientific">Methylobrevis albus</name>
    <dbReference type="NCBI Taxonomy" id="2793297"/>
    <lineage>
        <taxon>Bacteria</taxon>
        <taxon>Pseudomonadati</taxon>
        <taxon>Pseudomonadota</taxon>
        <taxon>Alphaproteobacteria</taxon>
        <taxon>Hyphomicrobiales</taxon>
        <taxon>Pleomorphomonadaceae</taxon>
        <taxon>Methylobrevis</taxon>
    </lineage>
</organism>
<sequence>MLQAASLAVTQIFSPPFRAVLWRALGLTIAMLAAVWATVYATFNHFVTLPWPWLQTTVEILTGVGLVIGLGFLIAPVSAMFAGLFLDDVAEAVERTYYPADPPGVPVPTGQAILSAIRFTALVITVNVLVLLLVLLPGINVIAFFFANGYLLGREYFEQAAGRFHPRETVAELRNRHAARLFFAGLGIAFILAIPIVNLLTPLFATALMVHVHKRIVGSRPMKPATESALADGGRRSP</sequence>
<reference evidence="6" key="1">
    <citation type="submission" date="2020-12" db="EMBL/GenBank/DDBJ databases">
        <title>Methylobrevis albus sp. nov., isolated from fresh water lack sediment.</title>
        <authorList>
            <person name="Zou Q."/>
        </authorList>
    </citation>
    <scope>NUCLEOTIDE SEQUENCE</scope>
    <source>
        <strain evidence="6">L22</strain>
    </source>
</reference>
<name>A0A931MWT2_9HYPH</name>
<comment type="subcellular location">
    <subcellularLocation>
        <location evidence="1">Membrane</location>
        <topology evidence="1">Multi-pass membrane protein</topology>
    </subcellularLocation>
</comment>
<dbReference type="NCBIfam" id="NF009407">
    <property type="entry name" value="PRK12768.1"/>
    <property type="match status" value="1"/>
</dbReference>
<feature type="transmembrane region" description="Helical" evidence="5">
    <location>
        <begin position="121"/>
        <end position="147"/>
    </location>
</feature>
<dbReference type="EMBL" id="JADZLT010000049">
    <property type="protein sequence ID" value="MBH0237773.1"/>
    <property type="molecule type" value="Genomic_DNA"/>
</dbReference>
<comment type="caution">
    <text evidence="6">The sequence shown here is derived from an EMBL/GenBank/DDBJ whole genome shotgun (WGS) entry which is preliminary data.</text>
</comment>
<dbReference type="AlphaFoldDB" id="A0A931MWT2"/>
<keyword evidence="3 5" id="KW-1133">Transmembrane helix</keyword>
<dbReference type="InterPro" id="IPR059112">
    <property type="entry name" value="CysZ/EI24"/>
</dbReference>
<evidence type="ECO:0000256" key="2">
    <source>
        <dbReference type="ARBA" id="ARBA00022692"/>
    </source>
</evidence>
<gene>
    <name evidence="6" type="ORF">I5731_08070</name>
</gene>
<evidence type="ECO:0000256" key="3">
    <source>
        <dbReference type="ARBA" id="ARBA00022989"/>
    </source>
</evidence>
<proteinExistence type="predicted"/>
<keyword evidence="4 5" id="KW-0472">Membrane</keyword>
<dbReference type="Proteomes" id="UP000631694">
    <property type="component" value="Unassembled WGS sequence"/>
</dbReference>
<accession>A0A931MWT2</accession>
<dbReference type="RefSeq" id="WP_197310849.1">
    <property type="nucleotide sequence ID" value="NZ_JADZLT010000049.1"/>
</dbReference>
<evidence type="ECO:0000313" key="6">
    <source>
        <dbReference type="EMBL" id="MBH0237773.1"/>
    </source>
</evidence>
<keyword evidence="2 5" id="KW-0812">Transmembrane</keyword>
<feature type="transmembrane region" description="Helical" evidence="5">
    <location>
        <begin position="181"/>
        <end position="210"/>
    </location>
</feature>